<proteinExistence type="predicted"/>
<name>A0A844CPP4_9RHOB</name>
<feature type="region of interest" description="Disordered" evidence="1">
    <location>
        <begin position="196"/>
        <end position="226"/>
    </location>
</feature>
<feature type="region of interest" description="Disordered" evidence="1">
    <location>
        <begin position="44"/>
        <end position="72"/>
    </location>
</feature>
<sequence>MRFFLCAVGLVALGACTTSVPDSGAGVGFDDYDAYRAEKRARDAQLSGGALPAPDAVSSESLDATGRTVTDDDAESIAAEAEAALAEADANSGESVVHASPDNPAPTTVNTSTGISGENDFEAVGERRSIESDAALIARNRARYKVIEPEALPSRSGAQGPNIVAYALSSKHPVGAQVYSRVGFNKESKFRRNCAKYASPDRAQEDFLSRGGPQKDRLGLDPDGDGYACSWNPAPFQKAVGG</sequence>
<evidence type="ECO:0000256" key="1">
    <source>
        <dbReference type="SAM" id="MobiDB-lite"/>
    </source>
</evidence>
<accession>A0A844CPP4</accession>
<dbReference type="Proteomes" id="UP000564704">
    <property type="component" value="Unassembled WGS sequence"/>
</dbReference>
<feature type="compositionally biased region" description="Polar residues" evidence="1">
    <location>
        <begin position="105"/>
        <end position="116"/>
    </location>
</feature>
<reference evidence="2 3" key="1">
    <citation type="submission" date="2019-05" db="EMBL/GenBank/DDBJ databases">
        <title>Roseovarius bejariae sp. nov., a moderately halophylic bacterium isolated from a saline soil in Rambla Salada (Murcia).</title>
        <authorList>
            <person name="Castro D.J."/>
            <person name="Gomez-Altuve A."/>
            <person name="Reina J.C."/>
            <person name="Rodriguez M."/>
            <person name="Sampedro I."/>
            <person name="Llamas I."/>
            <person name="Martinez-Checa F."/>
        </authorList>
    </citation>
    <scope>NUCLEOTIDE SEQUENCE [LARGE SCALE GENOMIC DNA]</scope>
    <source>
        <strain evidence="2 3">A21</strain>
    </source>
</reference>
<feature type="compositionally biased region" description="Basic and acidic residues" evidence="1">
    <location>
        <begin position="202"/>
        <end position="220"/>
    </location>
</feature>
<dbReference type="RefSeq" id="WP_154153694.1">
    <property type="nucleotide sequence ID" value="NZ_SZWE01000002.1"/>
</dbReference>
<dbReference type="EMBL" id="SZWE01000002">
    <property type="protein sequence ID" value="MRU16582.1"/>
    <property type="molecule type" value="Genomic_DNA"/>
</dbReference>
<evidence type="ECO:0000313" key="3">
    <source>
        <dbReference type="Proteomes" id="UP000564704"/>
    </source>
</evidence>
<dbReference type="AlphaFoldDB" id="A0A844CPP4"/>
<organism evidence="2 3">
    <name type="scientific">Roseovarius bejariae</name>
    <dbReference type="NCBI Taxonomy" id="2576383"/>
    <lineage>
        <taxon>Bacteria</taxon>
        <taxon>Pseudomonadati</taxon>
        <taxon>Pseudomonadota</taxon>
        <taxon>Alphaproteobacteria</taxon>
        <taxon>Rhodobacterales</taxon>
        <taxon>Roseobacteraceae</taxon>
        <taxon>Roseovarius</taxon>
    </lineage>
</organism>
<keyword evidence="3" id="KW-1185">Reference proteome</keyword>
<gene>
    <name evidence="2" type="ORF">FDP25_14155</name>
</gene>
<evidence type="ECO:0000313" key="2">
    <source>
        <dbReference type="EMBL" id="MRU16582.1"/>
    </source>
</evidence>
<evidence type="ECO:0008006" key="4">
    <source>
        <dbReference type="Google" id="ProtNLM"/>
    </source>
</evidence>
<dbReference type="PROSITE" id="PS51257">
    <property type="entry name" value="PROKAR_LIPOPROTEIN"/>
    <property type="match status" value="1"/>
</dbReference>
<protein>
    <recommendedName>
        <fullName evidence="4">Excalibur calcium-binding domain-containing protein</fullName>
    </recommendedName>
</protein>
<dbReference type="OrthoDB" id="7951357at2"/>
<feature type="region of interest" description="Disordered" evidence="1">
    <location>
        <begin position="88"/>
        <end position="119"/>
    </location>
</feature>
<comment type="caution">
    <text evidence="2">The sequence shown here is derived from an EMBL/GenBank/DDBJ whole genome shotgun (WGS) entry which is preliminary data.</text>
</comment>